<proteinExistence type="predicted"/>
<keyword evidence="3" id="KW-1185">Reference proteome</keyword>
<accession>A0ABT7Q106</accession>
<organism evidence="2 3">
    <name type="scientific">Aeromonas bestiarum</name>
    <dbReference type="NCBI Taxonomy" id="105751"/>
    <lineage>
        <taxon>Bacteria</taxon>
        <taxon>Pseudomonadati</taxon>
        <taxon>Pseudomonadota</taxon>
        <taxon>Gammaproteobacteria</taxon>
        <taxon>Aeromonadales</taxon>
        <taxon>Aeromonadaceae</taxon>
        <taxon>Aeromonas</taxon>
    </lineage>
</organism>
<dbReference type="Proteomes" id="UP001168107">
    <property type="component" value="Unassembled WGS sequence"/>
</dbReference>
<evidence type="ECO:0000256" key="1">
    <source>
        <dbReference type="SAM" id="MobiDB-lite"/>
    </source>
</evidence>
<feature type="compositionally biased region" description="Polar residues" evidence="1">
    <location>
        <begin position="26"/>
        <end position="47"/>
    </location>
</feature>
<dbReference type="EMBL" id="JAOPLL010000005">
    <property type="protein sequence ID" value="MDM5072591.1"/>
    <property type="molecule type" value="Genomic_DNA"/>
</dbReference>
<dbReference type="RefSeq" id="WP_290018711.1">
    <property type="nucleotide sequence ID" value="NZ_JAOPLL010000005.1"/>
</dbReference>
<feature type="region of interest" description="Disordered" evidence="1">
    <location>
        <begin position="1"/>
        <end position="70"/>
    </location>
</feature>
<evidence type="ECO:0000313" key="3">
    <source>
        <dbReference type="Proteomes" id="UP001168107"/>
    </source>
</evidence>
<protein>
    <submittedName>
        <fullName evidence="2">Uncharacterized protein</fullName>
    </submittedName>
</protein>
<sequence length="70" mass="7619">MSAHHDGSRIDEQESRIGIDMPPPATSNQQPATSNQQPATSNQQPATSRIFRTGIGKIQMRKGRSLSGLF</sequence>
<gene>
    <name evidence="2" type="ORF">OB935_12215</name>
</gene>
<name>A0ABT7Q106_9GAMM</name>
<evidence type="ECO:0000313" key="2">
    <source>
        <dbReference type="EMBL" id="MDM5072591.1"/>
    </source>
</evidence>
<comment type="caution">
    <text evidence="2">The sequence shown here is derived from an EMBL/GenBank/DDBJ whole genome shotgun (WGS) entry which is preliminary data.</text>
</comment>
<reference evidence="2" key="1">
    <citation type="submission" date="2024-05" db="EMBL/GenBank/DDBJ databases">
        <title>WGS of Aeromonas isolates.</title>
        <authorList>
            <person name="Lee H."/>
        </authorList>
    </citation>
    <scope>NUCLEOTIDE SEQUENCE</scope>
    <source>
        <strain evidence="2">SU58-3</strain>
    </source>
</reference>
<feature type="compositionally biased region" description="Basic and acidic residues" evidence="1">
    <location>
        <begin position="1"/>
        <end position="17"/>
    </location>
</feature>